<dbReference type="PANTHER" id="PTHR31672:SF13">
    <property type="entry name" value="F-BOX PROTEIN CPR30-LIKE"/>
    <property type="match status" value="1"/>
</dbReference>
<keyword evidence="3" id="KW-1185">Reference proteome</keyword>
<dbReference type="OMA" id="CTNNPEN"/>
<evidence type="ECO:0000259" key="1">
    <source>
        <dbReference type="PROSITE" id="PS50181"/>
    </source>
</evidence>
<gene>
    <name evidence="2" type="ORF">RchiOBHm_Chr3g0471851</name>
</gene>
<protein>
    <submittedName>
        <fullName evidence="2">Putative F-box domain-containing protein</fullName>
    </submittedName>
</protein>
<dbReference type="AlphaFoldDB" id="A0A2P6RBG0"/>
<dbReference type="SUPFAM" id="SSF81383">
    <property type="entry name" value="F-box domain"/>
    <property type="match status" value="1"/>
</dbReference>
<dbReference type="Gene3D" id="1.20.1280.50">
    <property type="match status" value="1"/>
</dbReference>
<dbReference type="Pfam" id="PF00646">
    <property type="entry name" value="F-box"/>
    <property type="match status" value="1"/>
</dbReference>
<reference evidence="2 3" key="1">
    <citation type="journal article" date="2018" name="Nat. Genet.">
        <title>The Rosa genome provides new insights in the design of modern roses.</title>
        <authorList>
            <person name="Bendahmane M."/>
        </authorList>
    </citation>
    <scope>NUCLEOTIDE SEQUENCE [LARGE SCALE GENOMIC DNA]</scope>
    <source>
        <strain evidence="3">cv. Old Blush</strain>
    </source>
</reference>
<dbReference type="Pfam" id="PF08268">
    <property type="entry name" value="FBA_3"/>
    <property type="match status" value="1"/>
</dbReference>
<accession>A0A2P6RBG0</accession>
<proteinExistence type="predicted"/>
<dbReference type="CDD" id="cd22157">
    <property type="entry name" value="F-box_AtFBW1-like"/>
    <property type="match status" value="1"/>
</dbReference>
<dbReference type="InterPro" id="IPR036047">
    <property type="entry name" value="F-box-like_dom_sf"/>
</dbReference>
<dbReference type="OrthoDB" id="1166676at2759"/>
<dbReference type="PANTHER" id="PTHR31672">
    <property type="entry name" value="BNACNNG10540D PROTEIN"/>
    <property type="match status" value="1"/>
</dbReference>
<feature type="domain" description="F-box" evidence="1">
    <location>
        <begin position="13"/>
        <end position="59"/>
    </location>
</feature>
<dbReference type="Gramene" id="PRQ43759">
    <property type="protein sequence ID" value="PRQ43759"/>
    <property type="gene ID" value="RchiOBHm_Chr3g0471851"/>
</dbReference>
<evidence type="ECO:0000313" key="2">
    <source>
        <dbReference type="EMBL" id="PRQ43759.1"/>
    </source>
</evidence>
<dbReference type="InterPro" id="IPR013187">
    <property type="entry name" value="F-box-assoc_dom_typ3"/>
</dbReference>
<comment type="caution">
    <text evidence="2">The sequence shown here is derived from an EMBL/GenBank/DDBJ whole genome shotgun (WGS) entry which is preliminary data.</text>
</comment>
<dbReference type="Proteomes" id="UP000238479">
    <property type="component" value="Chromosome 3"/>
</dbReference>
<dbReference type="InterPro" id="IPR001810">
    <property type="entry name" value="F-box_dom"/>
</dbReference>
<dbReference type="SMART" id="SM00256">
    <property type="entry name" value="FBOX"/>
    <property type="match status" value="1"/>
</dbReference>
<evidence type="ECO:0000313" key="3">
    <source>
        <dbReference type="Proteomes" id="UP000238479"/>
    </source>
</evidence>
<dbReference type="InterPro" id="IPR017451">
    <property type="entry name" value="F-box-assoc_interact_dom"/>
</dbReference>
<dbReference type="InterPro" id="IPR050796">
    <property type="entry name" value="SCF_F-box_component"/>
</dbReference>
<dbReference type="NCBIfam" id="TIGR01640">
    <property type="entry name" value="F_box_assoc_1"/>
    <property type="match status" value="1"/>
</dbReference>
<dbReference type="PROSITE" id="PS50181">
    <property type="entry name" value="FBOX"/>
    <property type="match status" value="1"/>
</dbReference>
<dbReference type="EMBL" id="PDCK01000041">
    <property type="protein sequence ID" value="PRQ43759.1"/>
    <property type="molecule type" value="Genomic_DNA"/>
</dbReference>
<organism evidence="2 3">
    <name type="scientific">Rosa chinensis</name>
    <name type="common">China rose</name>
    <dbReference type="NCBI Taxonomy" id="74649"/>
    <lineage>
        <taxon>Eukaryota</taxon>
        <taxon>Viridiplantae</taxon>
        <taxon>Streptophyta</taxon>
        <taxon>Embryophyta</taxon>
        <taxon>Tracheophyta</taxon>
        <taxon>Spermatophyta</taxon>
        <taxon>Magnoliopsida</taxon>
        <taxon>eudicotyledons</taxon>
        <taxon>Gunneridae</taxon>
        <taxon>Pentapetalae</taxon>
        <taxon>rosids</taxon>
        <taxon>fabids</taxon>
        <taxon>Rosales</taxon>
        <taxon>Rosaceae</taxon>
        <taxon>Rosoideae</taxon>
        <taxon>Rosoideae incertae sedis</taxon>
        <taxon>Rosa</taxon>
    </lineage>
</organism>
<sequence>METSRSKVVKVSDTLTLGLQEDVLLEILSYLPVKSLLRFRCVSQEWYALTKSPYFISKHLVHRSRCSNPHHPCLLFLSRLAGSSENNFKPLLGFSLLRDEETTFLRLPFWNLTSQRRDGLWLVGSSNGLVCCVLLIGIKNDKNRTTEGEEDNATVFQQLIVVWNPATERFRFLPKPNNNITLDQDEEEDILRVKDNSLSCPLIGFDFVHDHDITEYKLVRVFHHDSDDPYDHGKVLTTFRAQVFVQITNSWRQAKNELGFPSCENSFASTSITLNGVLYWKVQRAGDECCVLSFNLREEVFNVIQLPIDLRNHDDWGGLQLYSWRNSPATVALDYSANDDLNAALWVMSTDQESKRSCKNVAQIQNPAWTRQFRFKYLVISEATRLLGSWKDQFLFASDKSDEVFDAAADNIVPQDLFSYDPKSETKRKILKDGERIKFCGGVNYVESLVPV</sequence>
<name>A0A2P6RBG0_ROSCH</name>